<organism evidence="11">
    <name type="scientific">Emiliania huxleyi</name>
    <name type="common">Coccolithophore</name>
    <name type="synonym">Pontosphaera huxleyi</name>
    <dbReference type="NCBI Taxonomy" id="2903"/>
    <lineage>
        <taxon>Eukaryota</taxon>
        <taxon>Haptista</taxon>
        <taxon>Haptophyta</taxon>
        <taxon>Prymnesiophyceae</taxon>
        <taxon>Isochrysidales</taxon>
        <taxon>Noelaerhabdaceae</taxon>
        <taxon>Emiliania</taxon>
    </lineage>
</organism>
<dbReference type="Pfam" id="PF00344">
    <property type="entry name" value="SecY"/>
    <property type="match status" value="1"/>
</dbReference>
<dbReference type="PRINTS" id="PR00303">
    <property type="entry name" value="SECYTRNLCASE"/>
</dbReference>
<dbReference type="HAMAP" id="MF_01465">
    <property type="entry name" value="SecY"/>
    <property type="match status" value="1"/>
</dbReference>
<proteinExistence type="inferred from homology"/>
<feature type="transmembrane region" description="Helical" evidence="10">
    <location>
        <begin position="140"/>
        <end position="158"/>
    </location>
</feature>
<dbReference type="SMR" id="H9LTP6"/>
<dbReference type="InterPro" id="IPR023201">
    <property type="entry name" value="SecY_dom_sf"/>
</dbReference>
<feature type="transmembrane region" description="Helical" evidence="10">
    <location>
        <begin position="264"/>
        <end position="282"/>
    </location>
</feature>
<dbReference type="RefSeq" id="YP_277416.1">
    <property type="nucleotide sequence ID" value="NC_007288.1"/>
</dbReference>
<comment type="similarity">
    <text evidence="2 9">Belongs to the SecY/SEC61-alpha family.</text>
</comment>
<comment type="subcellular location">
    <subcellularLocation>
        <location evidence="1">Membrane</location>
        <topology evidence="1">Multi-pass membrane protein</topology>
    </subcellularLocation>
</comment>
<protein>
    <submittedName>
        <fullName evidence="11">Preprotein translocase subunit SecY</fullName>
    </submittedName>
</protein>
<dbReference type="PIRSF" id="PIRSF004557">
    <property type="entry name" value="SecY"/>
    <property type="match status" value="1"/>
</dbReference>
<name>H9LTP6_EMIHU</name>
<gene>
    <name evidence="11" type="primary">secY</name>
</gene>
<dbReference type="InterPro" id="IPR026593">
    <property type="entry name" value="SecY"/>
</dbReference>
<dbReference type="EMBL" id="JN022705">
    <property type="protein sequence ID" value="AEI29573.1"/>
    <property type="molecule type" value="Genomic_DNA"/>
</dbReference>
<evidence type="ECO:0000256" key="1">
    <source>
        <dbReference type="ARBA" id="ARBA00004141"/>
    </source>
</evidence>
<feature type="transmembrane region" description="Helical" evidence="10">
    <location>
        <begin position="107"/>
        <end position="128"/>
    </location>
</feature>
<keyword evidence="5" id="KW-0653">Protein transport</keyword>
<dbReference type="GeneID" id="3562500"/>
<keyword evidence="6 10" id="KW-1133">Transmembrane helix</keyword>
<keyword evidence="8 10" id="KW-0472">Membrane</keyword>
<feature type="transmembrane region" description="Helical" evidence="10">
    <location>
        <begin position="202"/>
        <end position="222"/>
    </location>
</feature>
<feature type="transmembrane region" description="Helical" evidence="10">
    <location>
        <begin position="392"/>
        <end position="414"/>
    </location>
</feature>
<keyword evidence="4 10" id="KW-0812">Transmembrane</keyword>
<keyword evidence="11" id="KW-0934">Plastid</keyword>
<reference evidence="11" key="1">
    <citation type="journal article" date="2012" name="J. Eukaryot. Microbiol.">
        <title>Twenty-Fold Difference in Evolutionary Rates between the Mitochondrial and Plastid Genomes of Species with Secondary Red Plastids.</title>
        <authorList>
            <person name="Smith D.R."/>
            <person name="Keeling P.J."/>
        </authorList>
    </citation>
    <scope>NUCLEOTIDE SEQUENCE</scope>
</reference>
<evidence type="ECO:0000256" key="9">
    <source>
        <dbReference type="RuleBase" id="RU004349"/>
    </source>
</evidence>
<evidence type="ECO:0000256" key="3">
    <source>
        <dbReference type="ARBA" id="ARBA00022448"/>
    </source>
</evidence>
<evidence type="ECO:0000256" key="6">
    <source>
        <dbReference type="ARBA" id="ARBA00022989"/>
    </source>
</evidence>
<evidence type="ECO:0000256" key="4">
    <source>
        <dbReference type="ARBA" id="ARBA00022692"/>
    </source>
</evidence>
<evidence type="ECO:0000256" key="5">
    <source>
        <dbReference type="ARBA" id="ARBA00022927"/>
    </source>
</evidence>
<dbReference type="NCBIfam" id="TIGR00967">
    <property type="entry name" value="3a0501s007"/>
    <property type="match status" value="1"/>
</dbReference>
<keyword evidence="3" id="KW-0813">Transport</keyword>
<keyword evidence="7" id="KW-0811">Translocation</keyword>
<dbReference type="InterPro" id="IPR002208">
    <property type="entry name" value="SecY/SEC61-alpha"/>
</dbReference>
<dbReference type="SUPFAM" id="SSF103491">
    <property type="entry name" value="Preprotein translocase SecY subunit"/>
    <property type="match status" value="1"/>
</dbReference>
<evidence type="ECO:0000313" key="11">
    <source>
        <dbReference type="EMBL" id="AEI29573.1"/>
    </source>
</evidence>
<accession>H9LTP6</accession>
<feature type="transmembrane region" description="Helical" evidence="10">
    <location>
        <begin position="362"/>
        <end position="380"/>
    </location>
</feature>
<evidence type="ECO:0000256" key="10">
    <source>
        <dbReference type="SAM" id="Phobius"/>
    </source>
</evidence>
<feature type="transmembrane region" description="Helical" evidence="10">
    <location>
        <begin position="61"/>
        <end position="86"/>
    </location>
</feature>
<sequence length="422" mass="46182">MEQSTTRSLLKGKILKILTLLLLVRLGLYIPVPGVELDILTQGQTSNPMFGFAKTLVGNSFLGIGSLGILPYINASIIIQLLTPLFPNLERLQKEEGELGRQQISRYTRYLTCIWAIVLSSAIAFFLIKPITFGWSLKLGLEIVLSLTVGSILSMWFAELITEESLGNGSSMIIFINIVGGIPNNLSSLSKTFSAANLASAIPLLLTGLGIYLGIVLIIIFFQESYKKITIVSAKQLNLTTSAQTQSERLANNSFIPLKLNQGGIMPLVFSSTIAVVFMYPAQILLSSALLTNAAGLASKLLTIYSFGINFVLVIFFSCFYVSLVLKPKDMSENLGKMAYSIPGIRQGKETTKYLEKVINRLAFIGGLFLAFLAFFPLFVGNFIQFGLFKNLTSLLILIGVITDTTSQITGYLVSTRYEGLK</sequence>
<evidence type="ECO:0000256" key="2">
    <source>
        <dbReference type="ARBA" id="ARBA00005751"/>
    </source>
</evidence>
<dbReference type="Gene3D" id="1.10.3370.10">
    <property type="entry name" value="SecY subunit domain"/>
    <property type="match status" value="1"/>
</dbReference>
<evidence type="ECO:0000256" key="8">
    <source>
        <dbReference type="ARBA" id="ARBA00023136"/>
    </source>
</evidence>
<feature type="transmembrane region" description="Helical" evidence="10">
    <location>
        <begin position="302"/>
        <end position="326"/>
    </location>
</feature>
<geneLocation type="plastid" evidence="11"/>
<dbReference type="GO" id="GO:0015031">
    <property type="term" value="P:protein transport"/>
    <property type="evidence" value="ECO:0007669"/>
    <property type="project" value="UniProtKB-KW"/>
</dbReference>
<dbReference type="GO" id="GO:0016020">
    <property type="term" value="C:membrane"/>
    <property type="evidence" value="ECO:0007669"/>
    <property type="project" value="UniProtKB-SubCell"/>
</dbReference>
<evidence type="ECO:0000256" key="7">
    <source>
        <dbReference type="ARBA" id="ARBA00023010"/>
    </source>
</evidence>
<dbReference type="AlphaFoldDB" id="H9LTP6"/>
<feature type="transmembrane region" description="Helical" evidence="10">
    <location>
        <begin position="165"/>
        <end position="182"/>
    </location>
</feature>
<dbReference type="PANTHER" id="PTHR10906">
    <property type="entry name" value="SECY/SEC61-ALPHA FAMILY MEMBER"/>
    <property type="match status" value="1"/>
</dbReference>